<comment type="caution">
    <text evidence="1">The sequence shown here is derived from an EMBL/GenBank/DDBJ whole genome shotgun (WGS) entry which is preliminary data.</text>
</comment>
<reference evidence="1" key="1">
    <citation type="submission" date="2021-11" db="EMBL/GenBank/DDBJ databases">
        <authorList>
            <consortium name="Genoscope - CEA"/>
            <person name="William W."/>
        </authorList>
    </citation>
    <scope>NUCLEOTIDE SEQUENCE</scope>
</reference>
<dbReference type="InterPro" id="IPR029063">
    <property type="entry name" value="SAM-dependent_MTases_sf"/>
</dbReference>
<evidence type="ECO:0008006" key="3">
    <source>
        <dbReference type="Google" id="ProtNLM"/>
    </source>
</evidence>
<sequence>MLALRWLVVGTAAATTLKDLCPNKHFEATLEDIDDAVLRGPPYDDVRDQLALRHATEGRKGLEIGGPTPLAANLYGLLASCDNLATFEDHFHGRPELIDGADFAPAGEAIGKTLVGDASNLTNHVAEGSYEFLFASHVLEHTRDPLGALLSWDAVLAPGGTLFLVLPWKADTFDHARAPNTLDQLAQKHVRRRTNEDALMSDFEQTIRSVDVTRDWGFPPGSGAAELRERTLASEKGMQMLHWHVFDFHLLKELYECLNYDVVVLDLLRPFHQVIVGTKRMSS</sequence>
<keyword evidence="2" id="KW-1185">Reference proteome</keyword>
<dbReference type="OrthoDB" id="199445at2759"/>
<name>A0A8J2X295_9STRA</name>
<organism evidence="1 2">
    <name type="scientific">Pelagomonas calceolata</name>
    <dbReference type="NCBI Taxonomy" id="35677"/>
    <lineage>
        <taxon>Eukaryota</taxon>
        <taxon>Sar</taxon>
        <taxon>Stramenopiles</taxon>
        <taxon>Ochrophyta</taxon>
        <taxon>Pelagophyceae</taxon>
        <taxon>Pelagomonadales</taxon>
        <taxon>Pelagomonadaceae</taxon>
        <taxon>Pelagomonas</taxon>
    </lineage>
</organism>
<dbReference type="Proteomes" id="UP000789595">
    <property type="component" value="Unassembled WGS sequence"/>
</dbReference>
<dbReference type="EMBL" id="CAKKNE010000003">
    <property type="protein sequence ID" value="CAH0371381.1"/>
    <property type="molecule type" value="Genomic_DNA"/>
</dbReference>
<dbReference type="Gene3D" id="3.40.50.150">
    <property type="entry name" value="Vaccinia Virus protein VP39"/>
    <property type="match status" value="1"/>
</dbReference>
<dbReference type="SUPFAM" id="SSF53335">
    <property type="entry name" value="S-adenosyl-L-methionine-dependent methyltransferases"/>
    <property type="match status" value="1"/>
</dbReference>
<proteinExistence type="predicted"/>
<protein>
    <recommendedName>
        <fullName evidence="3">Methyltransferase type 11 domain-containing protein</fullName>
    </recommendedName>
</protein>
<dbReference type="Pfam" id="PF13489">
    <property type="entry name" value="Methyltransf_23"/>
    <property type="match status" value="1"/>
</dbReference>
<gene>
    <name evidence="1" type="ORF">PECAL_3P13200</name>
</gene>
<dbReference type="AlphaFoldDB" id="A0A8J2X295"/>
<evidence type="ECO:0000313" key="2">
    <source>
        <dbReference type="Proteomes" id="UP000789595"/>
    </source>
</evidence>
<evidence type="ECO:0000313" key="1">
    <source>
        <dbReference type="EMBL" id="CAH0371381.1"/>
    </source>
</evidence>
<accession>A0A8J2X295</accession>